<keyword evidence="1" id="KW-0808">Transferase</keyword>
<gene>
    <name evidence="1" type="ORF">MA20_29395</name>
</gene>
<dbReference type="Pfam" id="PF13177">
    <property type="entry name" value="DNA_pol3_delta2"/>
    <property type="match status" value="1"/>
</dbReference>
<accession>A0A0A3YQL6</accession>
<dbReference type="STRING" id="375.BKD09_RS27015"/>
<organism evidence="1 2">
    <name type="scientific">Bradyrhizobium japonicum</name>
    <dbReference type="NCBI Taxonomy" id="375"/>
    <lineage>
        <taxon>Bacteria</taxon>
        <taxon>Pseudomonadati</taxon>
        <taxon>Pseudomonadota</taxon>
        <taxon>Alphaproteobacteria</taxon>
        <taxon>Hyphomicrobiales</taxon>
        <taxon>Nitrobacteraceae</taxon>
        <taxon>Bradyrhizobium</taxon>
    </lineage>
</organism>
<dbReference type="RefSeq" id="WP_028158864.1">
    <property type="nucleotide sequence ID" value="NZ_JANUDC010000001.1"/>
</dbReference>
<dbReference type="InterPro" id="IPR050238">
    <property type="entry name" value="DNA_Rep/Repair_Clamp_Loader"/>
</dbReference>
<dbReference type="EC" id="2.7.7.7" evidence="1"/>
<proteinExistence type="predicted"/>
<dbReference type="PANTHER" id="PTHR11669:SF8">
    <property type="entry name" value="DNA POLYMERASE III SUBUNIT DELTA"/>
    <property type="match status" value="1"/>
</dbReference>
<dbReference type="GO" id="GO:0003887">
    <property type="term" value="F:DNA-directed DNA polymerase activity"/>
    <property type="evidence" value="ECO:0007669"/>
    <property type="project" value="UniProtKB-EC"/>
</dbReference>
<dbReference type="EMBL" id="JRPN01000021">
    <property type="protein sequence ID" value="KGT75963.1"/>
    <property type="molecule type" value="Genomic_DNA"/>
</dbReference>
<dbReference type="PANTHER" id="PTHR11669">
    <property type="entry name" value="REPLICATION FACTOR C / DNA POLYMERASE III GAMMA-TAU SUBUNIT"/>
    <property type="match status" value="1"/>
</dbReference>
<reference evidence="1 2" key="1">
    <citation type="submission" date="2014-09" db="EMBL/GenBank/DDBJ databases">
        <title>Draft genome of Bradyrhizobium japonicum Is-34.</title>
        <authorList>
            <person name="Tsurumaru H."/>
            <person name="Yamakawa T."/>
            <person name="Hashimoto S."/>
            <person name="Okizaki K."/>
            <person name="Kanesaki Y."/>
            <person name="Yoshikawa H."/>
            <person name="Yajima S."/>
        </authorList>
    </citation>
    <scope>NUCLEOTIDE SEQUENCE [LARGE SCALE GENOMIC DNA]</scope>
    <source>
        <strain evidence="1 2">Is-34</strain>
    </source>
</reference>
<dbReference type="Proteomes" id="UP000030377">
    <property type="component" value="Unassembled WGS sequence"/>
</dbReference>
<evidence type="ECO:0000313" key="1">
    <source>
        <dbReference type="EMBL" id="KGT75963.1"/>
    </source>
</evidence>
<dbReference type="InterPro" id="IPR027417">
    <property type="entry name" value="P-loop_NTPase"/>
</dbReference>
<protein>
    <submittedName>
        <fullName evidence="1">DNA polymerase III subunit delta</fullName>
        <ecNumber evidence="1">2.7.7.7</ecNumber>
    </submittedName>
</protein>
<keyword evidence="1" id="KW-0548">Nucleotidyltransferase</keyword>
<sequence length="348" mass="37814">MSPRQAERETAIPHPRETSLLFGHREAETALLAAYRSGRIPHAWLIGGPQGIGKATLAYRMARFVLSNGQPLAPSVQRAETLAVDPDDAVARQVAASSHGGLLTLERTANDRGVMRTVITVDETRETIGFFGSTAAAEGWRVCIVDTVDELNPNAANALLKILEEPPQQSLFLLVSHAPARVLATIQSRCRKLRLRPLDTDDVISAAASTADLDPNDPALREAAEASEGSVARALTLLGGDALKLQQRTAALLARLPQVDPRELHTLGDSLGTSDRVALAAFIDGIDRWIAERLHSDEANANQNLPRLARLAEVWEKIVRAARDTETYNLERKPLVFSVFGWLADATR</sequence>
<dbReference type="AlphaFoldDB" id="A0A0A3YQL6"/>
<dbReference type="Gene3D" id="3.40.50.300">
    <property type="entry name" value="P-loop containing nucleotide triphosphate hydrolases"/>
    <property type="match status" value="1"/>
</dbReference>
<evidence type="ECO:0000313" key="2">
    <source>
        <dbReference type="Proteomes" id="UP000030377"/>
    </source>
</evidence>
<dbReference type="SUPFAM" id="SSF52540">
    <property type="entry name" value="P-loop containing nucleoside triphosphate hydrolases"/>
    <property type="match status" value="1"/>
</dbReference>
<dbReference type="NCBIfam" id="NF005677">
    <property type="entry name" value="PRK07471.1"/>
    <property type="match status" value="1"/>
</dbReference>
<name>A0A0A3YQL6_BRAJP</name>
<comment type="caution">
    <text evidence="1">The sequence shown here is derived from an EMBL/GenBank/DDBJ whole genome shotgun (WGS) entry which is preliminary data.</text>
</comment>
<dbReference type="GO" id="GO:0006261">
    <property type="term" value="P:DNA-templated DNA replication"/>
    <property type="evidence" value="ECO:0007669"/>
    <property type="project" value="TreeGrafter"/>
</dbReference>
<dbReference type="eggNOG" id="COG0470">
    <property type="taxonomic scope" value="Bacteria"/>
</dbReference>
<dbReference type="GO" id="GO:0009360">
    <property type="term" value="C:DNA polymerase III complex"/>
    <property type="evidence" value="ECO:0007669"/>
    <property type="project" value="TreeGrafter"/>
</dbReference>